<dbReference type="InterPro" id="IPR011006">
    <property type="entry name" value="CheY-like_superfamily"/>
</dbReference>
<evidence type="ECO:0000256" key="1">
    <source>
        <dbReference type="ARBA" id="ARBA00022553"/>
    </source>
</evidence>
<organism evidence="6 7">
    <name type="scientific">Actinoallomurus vinaceus</name>
    <dbReference type="NCBI Taxonomy" id="1080074"/>
    <lineage>
        <taxon>Bacteria</taxon>
        <taxon>Bacillati</taxon>
        <taxon>Actinomycetota</taxon>
        <taxon>Actinomycetes</taxon>
        <taxon>Streptosporangiales</taxon>
        <taxon>Thermomonosporaceae</taxon>
        <taxon>Actinoallomurus</taxon>
    </lineage>
</organism>
<dbReference type="SMART" id="SM00448">
    <property type="entry name" value="REC"/>
    <property type="match status" value="1"/>
</dbReference>
<dbReference type="PANTHER" id="PTHR43214">
    <property type="entry name" value="TWO-COMPONENT RESPONSE REGULATOR"/>
    <property type="match status" value="1"/>
</dbReference>
<dbReference type="PROSITE" id="PS50043">
    <property type="entry name" value="HTH_LUXR_2"/>
    <property type="match status" value="1"/>
</dbReference>
<sequence length="224" mass="24162">MLRLMKNGPLRIVVIDDHEMVLEGLKALLARFHGRVRIVGQAVSADRAESLVAALDPDVVVSDVRLRGSVSGLDLCRRLVEADPARRVVLLSAYDDEQYLFQAMRAGAAGYLLKSIDGEGLVRHLELAAEGQTTVDPTMAGRAVATAARLQAGEFWPGAHLSLTQRESEVLGLLVAGLSNRAIAARLVLGEETVKSHVRAILRKLDVGDRTSAVAVALREGIFR</sequence>
<dbReference type="Pfam" id="PF00196">
    <property type="entry name" value="GerE"/>
    <property type="match status" value="1"/>
</dbReference>
<protein>
    <submittedName>
        <fullName evidence="6">Response regulator transcription factor</fullName>
    </submittedName>
</protein>
<dbReference type="SMART" id="SM00421">
    <property type="entry name" value="HTH_LUXR"/>
    <property type="match status" value="1"/>
</dbReference>
<keyword evidence="2" id="KW-0238">DNA-binding</keyword>
<evidence type="ECO:0000256" key="3">
    <source>
        <dbReference type="PROSITE-ProRule" id="PRU00169"/>
    </source>
</evidence>
<proteinExistence type="predicted"/>
<dbReference type="InterPro" id="IPR058245">
    <property type="entry name" value="NreC/VraR/RcsB-like_REC"/>
</dbReference>
<feature type="domain" description="Response regulatory" evidence="5">
    <location>
        <begin position="11"/>
        <end position="129"/>
    </location>
</feature>
<accession>A0ABP8UE71</accession>
<reference evidence="7" key="1">
    <citation type="journal article" date="2019" name="Int. J. Syst. Evol. Microbiol.">
        <title>The Global Catalogue of Microorganisms (GCM) 10K type strain sequencing project: providing services to taxonomists for standard genome sequencing and annotation.</title>
        <authorList>
            <consortium name="The Broad Institute Genomics Platform"/>
            <consortium name="The Broad Institute Genome Sequencing Center for Infectious Disease"/>
            <person name="Wu L."/>
            <person name="Ma J."/>
        </authorList>
    </citation>
    <scope>NUCLEOTIDE SEQUENCE [LARGE SCALE GENOMIC DNA]</scope>
    <source>
        <strain evidence="7">JCM 17939</strain>
    </source>
</reference>
<evidence type="ECO:0000313" key="7">
    <source>
        <dbReference type="Proteomes" id="UP001501442"/>
    </source>
</evidence>
<dbReference type="Pfam" id="PF00072">
    <property type="entry name" value="Response_reg"/>
    <property type="match status" value="1"/>
</dbReference>
<dbReference type="CDD" id="cd06170">
    <property type="entry name" value="LuxR_C_like"/>
    <property type="match status" value="1"/>
</dbReference>
<dbReference type="Gene3D" id="3.40.50.2300">
    <property type="match status" value="1"/>
</dbReference>
<dbReference type="PROSITE" id="PS50110">
    <property type="entry name" value="RESPONSE_REGULATORY"/>
    <property type="match status" value="1"/>
</dbReference>
<gene>
    <name evidence="6" type="ORF">GCM10023196_042780</name>
</gene>
<dbReference type="PANTHER" id="PTHR43214:SF42">
    <property type="entry name" value="TRANSCRIPTIONAL REGULATORY PROTEIN DESR"/>
    <property type="match status" value="1"/>
</dbReference>
<dbReference type="InterPro" id="IPR001789">
    <property type="entry name" value="Sig_transdc_resp-reg_receiver"/>
</dbReference>
<feature type="modified residue" description="4-aspartylphosphate" evidence="3">
    <location>
        <position position="63"/>
    </location>
</feature>
<evidence type="ECO:0000256" key="2">
    <source>
        <dbReference type="ARBA" id="ARBA00023125"/>
    </source>
</evidence>
<evidence type="ECO:0000259" key="5">
    <source>
        <dbReference type="PROSITE" id="PS50110"/>
    </source>
</evidence>
<dbReference type="PROSITE" id="PS00622">
    <property type="entry name" value="HTH_LUXR_1"/>
    <property type="match status" value="1"/>
</dbReference>
<dbReference type="InterPro" id="IPR039420">
    <property type="entry name" value="WalR-like"/>
</dbReference>
<dbReference type="EMBL" id="BAABHK010000005">
    <property type="protein sequence ID" value="GAA4628042.1"/>
    <property type="molecule type" value="Genomic_DNA"/>
</dbReference>
<dbReference type="CDD" id="cd17535">
    <property type="entry name" value="REC_NarL-like"/>
    <property type="match status" value="1"/>
</dbReference>
<name>A0ABP8UE71_9ACTN</name>
<dbReference type="PRINTS" id="PR00038">
    <property type="entry name" value="HTHLUXR"/>
</dbReference>
<evidence type="ECO:0000259" key="4">
    <source>
        <dbReference type="PROSITE" id="PS50043"/>
    </source>
</evidence>
<keyword evidence="7" id="KW-1185">Reference proteome</keyword>
<comment type="caution">
    <text evidence="6">The sequence shown here is derived from an EMBL/GenBank/DDBJ whole genome shotgun (WGS) entry which is preliminary data.</text>
</comment>
<evidence type="ECO:0000313" key="6">
    <source>
        <dbReference type="EMBL" id="GAA4628042.1"/>
    </source>
</evidence>
<dbReference type="Proteomes" id="UP001501442">
    <property type="component" value="Unassembled WGS sequence"/>
</dbReference>
<dbReference type="InterPro" id="IPR000792">
    <property type="entry name" value="Tscrpt_reg_LuxR_C"/>
</dbReference>
<dbReference type="SUPFAM" id="SSF52172">
    <property type="entry name" value="CheY-like"/>
    <property type="match status" value="1"/>
</dbReference>
<dbReference type="InterPro" id="IPR016032">
    <property type="entry name" value="Sig_transdc_resp-reg_C-effctor"/>
</dbReference>
<feature type="domain" description="HTH luxR-type" evidence="4">
    <location>
        <begin position="156"/>
        <end position="221"/>
    </location>
</feature>
<dbReference type="SUPFAM" id="SSF46894">
    <property type="entry name" value="C-terminal effector domain of the bipartite response regulators"/>
    <property type="match status" value="1"/>
</dbReference>
<keyword evidence="1 3" id="KW-0597">Phosphoprotein</keyword>